<feature type="transmembrane region" description="Helical" evidence="9">
    <location>
        <begin position="953"/>
        <end position="976"/>
    </location>
</feature>
<evidence type="ECO:0000256" key="2">
    <source>
        <dbReference type="ARBA" id="ARBA00022448"/>
    </source>
</evidence>
<gene>
    <name evidence="12" type="ORF">DAEQUDRAFT_694602</name>
</gene>
<dbReference type="STRING" id="1314783.A0A165NK46"/>
<feature type="transmembrane region" description="Helical" evidence="9">
    <location>
        <begin position="455"/>
        <end position="476"/>
    </location>
</feature>
<evidence type="ECO:0000256" key="4">
    <source>
        <dbReference type="ARBA" id="ARBA00022737"/>
    </source>
</evidence>
<dbReference type="Gene3D" id="1.20.1560.10">
    <property type="entry name" value="ABC transporter type 1, transmembrane domain"/>
    <property type="match status" value="2"/>
</dbReference>
<dbReference type="InterPro" id="IPR003593">
    <property type="entry name" value="AAA+_ATPase"/>
</dbReference>
<evidence type="ECO:0000259" key="11">
    <source>
        <dbReference type="PROSITE" id="PS50929"/>
    </source>
</evidence>
<keyword evidence="7 9" id="KW-1133">Transmembrane helix</keyword>
<feature type="domain" description="ABC transporter" evidence="10">
    <location>
        <begin position="1272"/>
        <end position="1509"/>
    </location>
</feature>
<dbReference type="CDD" id="cd03244">
    <property type="entry name" value="ABCC_MRP_domain2"/>
    <property type="match status" value="1"/>
</dbReference>
<feature type="domain" description="ABC transporter" evidence="10">
    <location>
        <begin position="664"/>
        <end position="894"/>
    </location>
</feature>
<evidence type="ECO:0000256" key="9">
    <source>
        <dbReference type="SAM" id="Phobius"/>
    </source>
</evidence>
<feature type="transmembrane region" description="Helical" evidence="9">
    <location>
        <begin position="191"/>
        <end position="211"/>
    </location>
</feature>
<feature type="transmembrane region" description="Helical" evidence="9">
    <location>
        <begin position="1089"/>
        <end position="1113"/>
    </location>
</feature>
<dbReference type="PROSITE" id="PS50929">
    <property type="entry name" value="ABC_TM1F"/>
    <property type="match status" value="2"/>
</dbReference>
<evidence type="ECO:0000313" key="12">
    <source>
        <dbReference type="EMBL" id="KZT67065.1"/>
    </source>
</evidence>
<keyword evidence="5" id="KW-0547">Nucleotide-binding</keyword>
<evidence type="ECO:0000256" key="7">
    <source>
        <dbReference type="ARBA" id="ARBA00022989"/>
    </source>
</evidence>
<dbReference type="SMART" id="SM00382">
    <property type="entry name" value="AAA"/>
    <property type="match status" value="2"/>
</dbReference>
<dbReference type="EMBL" id="KV429080">
    <property type="protein sequence ID" value="KZT67065.1"/>
    <property type="molecule type" value="Genomic_DNA"/>
</dbReference>
<evidence type="ECO:0000256" key="5">
    <source>
        <dbReference type="ARBA" id="ARBA00022741"/>
    </source>
</evidence>
<feature type="transmembrane region" description="Helical" evidence="9">
    <location>
        <begin position="996"/>
        <end position="1022"/>
    </location>
</feature>
<dbReference type="PANTHER" id="PTHR24223:SF356">
    <property type="entry name" value="ATP-BINDING CASSETTE TRANSPORTER ABC4"/>
    <property type="match status" value="1"/>
</dbReference>
<evidence type="ECO:0000256" key="1">
    <source>
        <dbReference type="ARBA" id="ARBA00004141"/>
    </source>
</evidence>
<keyword evidence="6" id="KW-0067">ATP-binding</keyword>
<dbReference type="CDD" id="cd18604">
    <property type="entry name" value="ABC_6TM_VMR1_D2_like"/>
    <property type="match status" value="1"/>
</dbReference>
<feature type="transmembrane region" description="Helical" evidence="9">
    <location>
        <begin position="1133"/>
        <end position="1151"/>
    </location>
</feature>
<dbReference type="CDD" id="cd18596">
    <property type="entry name" value="ABC_6TM_VMR1_D1_like"/>
    <property type="match status" value="1"/>
</dbReference>
<dbReference type="OrthoDB" id="6500128at2759"/>
<dbReference type="InterPro" id="IPR003439">
    <property type="entry name" value="ABC_transporter-like_ATP-bd"/>
</dbReference>
<dbReference type="PROSITE" id="PS50893">
    <property type="entry name" value="ABC_TRANSPORTER_2"/>
    <property type="match status" value="2"/>
</dbReference>
<dbReference type="FunFam" id="3.40.50.300:FF:000838">
    <property type="entry name" value="ABC multidrug transporter (Eurofung)"/>
    <property type="match status" value="1"/>
</dbReference>
<feature type="transmembrane region" description="Helical" evidence="9">
    <location>
        <begin position="579"/>
        <end position="605"/>
    </location>
</feature>
<dbReference type="Pfam" id="PF00664">
    <property type="entry name" value="ABC_membrane"/>
    <property type="match status" value="2"/>
</dbReference>
<proteinExistence type="predicted"/>
<dbReference type="InterPro" id="IPR027417">
    <property type="entry name" value="P-loop_NTPase"/>
</dbReference>
<evidence type="ECO:0000256" key="3">
    <source>
        <dbReference type="ARBA" id="ARBA00022692"/>
    </source>
</evidence>
<dbReference type="PANTHER" id="PTHR24223">
    <property type="entry name" value="ATP-BINDING CASSETTE SUB-FAMILY C"/>
    <property type="match status" value="1"/>
</dbReference>
<dbReference type="SUPFAM" id="SSF90123">
    <property type="entry name" value="ABC transporter transmembrane region"/>
    <property type="match status" value="2"/>
</dbReference>
<dbReference type="Pfam" id="PF00005">
    <property type="entry name" value="ABC_tran"/>
    <property type="match status" value="2"/>
</dbReference>
<name>A0A165NK46_9APHY</name>
<feature type="transmembrane region" description="Helical" evidence="9">
    <location>
        <begin position="1211"/>
        <end position="1229"/>
    </location>
</feature>
<dbReference type="InterPro" id="IPR036640">
    <property type="entry name" value="ABC1_TM_sf"/>
</dbReference>
<dbReference type="FunFam" id="1.20.1560.10:FF:000013">
    <property type="entry name" value="ABC transporter C family member 2"/>
    <property type="match status" value="1"/>
</dbReference>
<evidence type="ECO:0000313" key="13">
    <source>
        <dbReference type="Proteomes" id="UP000076727"/>
    </source>
</evidence>
<sequence length="1529" mass="169653">MSHSKFGGTTSSTAAPHDRDLPGVGVADALLVLPVVLASVSLVILLLQFVLRRNKSDLNDEEHVPPVQSGFQPARWIAQRGGPTIFIFNVVRSLFCIAFLALSAVTANSPRPDALLSKDTLDDVTSASIPAAYLYACILSISITILKPRGSVLAARHLNAVLFSIWAVYVYRDVWPLATYNLQPLDTSEGPLFWVRFTLLTVSGVVVPLVIPHAYIPFDSMNPWPNPPAEQTASWLWFAFYFFVDETIKDASRVDHLPLEKLPPLADYDEAENLLKDSLRELDPLQSKKRRHLAWSLLKVWRLEWIKMVFPLAGSSAFKFVAPISIRYLLHYIESGGKESLVHPWFWIVSLLCGPIFDNVCQQRYTFLGTRLLVRAEAVITQLIFNHALRVRMKAEISDTPSSEDGAPRHRINKTKNLTGRVNNLVTSDFVSVGQGIDFLFLLVKTPLELGLCIWFLHSILGWSALVGLATIVILLPAPGTMSGMIHGAEVEKMKRTDARVQTVTEVMNVVRMIKFFAWEGHIEQQLAEKRNDELAWIKRSKLLTIINDNLNDIVPLLTMVVTYSTYTLGMKRELTASIIFSSIAVFETFTSLMHMVMSLIPGYISAKVALDRMNDFLHNTELLDEFADHPDNIGHSLHSHSHEYNDDVIGIRKAAFTWTCDDNHVPDAPASLAGRRHFALRVDGDVRFKRGCINLVIGPTGSGKTSLLMALIGEMHYISSGTDSFCRLPRSGGVAYAAQESWVQNETIRDNILFGAVYDERRYQMVLEQCALKHDLQLFVAGDLTEVGEKGITLSGGQKARITLARAIYSKAQILLLDDVLAALDVHTSRWIVDKCLKGELVRGRTIILVTHNVTLAHPIAEYVVAVGLDGHVSGEDSVASALEHDSKLAAEVAKEEKKLAKEEMSTGNEVQSETTQKAVGRLIIEEEVEVGHVGWSAMRLYLHALGGEHQVFFWLSFMGSLVIFNALNNLQTWFLGYWARQYDEHDAADVHVQYYLLGYCIIIVTSIAFYITALAVFVLGTLRASRVMHRTLISSVFSATLRWLDKTPAARIIARCTQDVKAVDDQVGRWVGVLVEMGTAMLLKLGAVMLISPIFFIPGVLIAFLGGWIGQLYIKAQLSVKRELSNARSPVLGHFGAAFAGITSIRAYGAQDTFKKESYIRINRYTRASRAFWNLNRWVGIRINALAALFTACLAAYLVYLTANTASNVGFSLVMAVGFSSQILWFVRIFNRFEVSDSLERIKQYLDIEHEPAHTANGVPPAYWPASGHLTVERLSARYSKDGPRVLHEISFEVRSGERVGIVGRTGSGKSSLALALLRCIHTEGKVFYDGLPTDRINLDALRSNITIIPQSPDLLSGTLRQNLDPFQQYDDVVLNNALQSAGLLSIQSGSTEGRITLDTHIAGGGSNLSVGQRQIVALARAIVRQSKLLILDEATSAIDYATDAAIQSSLRKELDRGATVLTVAHRLQTIMDSDKIMVLDAGHLVEFGEPDKLLRDDKGMFRALVDESPDRDALYSMASHARVAPY</sequence>
<accession>A0A165NK46</accession>
<feature type="transmembrane region" description="Helical" evidence="9">
    <location>
        <begin position="85"/>
        <end position="107"/>
    </location>
</feature>
<feature type="transmembrane region" description="Helical" evidence="9">
    <location>
        <begin position="1185"/>
        <end position="1205"/>
    </location>
</feature>
<keyword evidence="4" id="KW-0677">Repeat</keyword>
<feature type="domain" description="ABC transmembrane type-1" evidence="11">
    <location>
        <begin position="960"/>
        <end position="1236"/>
    </location>
</feature>
<dbReference type="InterPro" id="IPR050173">
    <property type="entry name" value="ABC_transporter_C-like"/>
</dbReference>
<keyword evidence="2" id="KW-0813">Transport</keyword>
<keyword evidence="12" id="KW-0378">Hydrolase</keyword>
<keyword evidence="8 9" id="KW-0472">Membrane</keyword>
<keyword evidence="13" id="KW-1185">Reference proteome</keyword>
<dbReference type="GO" id="GO:0140359">
    <property type="term" value="F:ABC-type transporter activity"/>
    <property type="evidence" value="ECO:0007669"/>
    <property type="project" value="InterPro"/>
</dbReference>
<organism evidence="12 13">
    <name type="scientific">Daedalea quercina L-15889</name>
    <dbReference type="NCBI Taxonomy" id="1314783"/>
    <lineage>
        <taxon>Eukaryota</taxon>
        <taxon>Fungi</taxon>
        <taxon>Dikarya</taxon>
        <taxon>Basidiomycota</taxon>
        <taxon>Agaricomycotina</taxon>
        <taxon>Agaricomycetes</taxon>
        <taxon>Polyporales</taxon>
        <taxon>Fomitopsis</taxon>
    </lineage>
</organism>
<dbReference type="InterPro" id="IPR011527">
    <property type="entry name" value="ABC1_TM_dom"/>
</dbReference>
<keyword evidence="3 9" id="KW-0812">Transmembrane</keyword>
<dbReference type="Gene3D" id="3.40.50.300">
    <property type="entry name" value="P-loop containing nucleotide triphosphate hydrolases"/>
    <property type="match status" value="2"/>
</dbReference>
<feature type="transmembrane region" description="Helical" evidence="9">
    <location>
        <begin position="29"/>
        <end position="51"/>
    </location>
</feature>
<evidence type="ECO:0000256" key="6">
    <source>
        <dbReference type="ARBA" id="ARBA00022840"/>
    </source>
</evidence>
<feature type="domain" description="ABC transmembrane type-1" evidence="11">
    <location>
        <begin position="312"/>
        <end position="606"/>
    </location>
</feature>
<protein>
    <submittedName>
        <fullName evidence="12">p-loop containing nucleoside triphosphate hydrolase protein</fullName>
    </submittedName>
</protein>
<evidence type="ECO:0000259" key="10">
    <source>
        <dbReference type="PROSITE" id="PS50893"/>
    </source>
</evidence>
<dbReference type="GO" id="GO:0016887">
    <property type="term" value="F:ATP hydrolysis activity"/>
    <property type="evidence" value="ECO:0007669"/>
    <property type="project" value="InterPro"/>
</dbReference>
<dbReference type="InterPro" id="IPR017871">
    <property type="entry name" value="ABC_transporter-like_CS"/>
</dbReference>
<reference evidence="12 13" key="1">
    <citation type="journal article" date="2016" name="Mol. Biol. Evol.">
        <title>Comparative Genomics of Early-Diverging Mushroom-Forming Fungi Provides Insights into the Origins of Lignocellulose Decay Capabilities.</title>
        <authorList>
            <person name="Nagy L.G."/>
            <person name="Riley R."/>
            <person name="Tritt A."/>
            <person name="Adam C."/>
            <person name="Daum C."/>
            <person name="Floudas D."/>
            <person name="Sun H."/>
            <person name="Yadav J.S."/>
            <person name="Pangilinan J."/>
            <person name="Larsson K.H."/>
            <person name="Matsuura K."/>
            <person name="Barry K."/>
            <person name="Labutti K."/>
            <person name="Kuo R."/>
            <person name="Ohm R.A."/>
            <person name="Bhattacharya S.S."/>
            <person name="Shirouzu T."/>
            <person name="Yoshinaga Y."/>
            <person name="Martin F.M."/>
            <person name="Grigoriev I.V."/>
            <person name="Hibbett D.S."/>
        </authorList>
    </citation>
    <scope>NUCLEOTIDE SEQUENCE [LARGE SCALE GENOMIC DNA]</scope>
    <source>
        <strain evidence="12 13">L-15889</strain>
    </source>
</reference>
<dbReference type="PROSITE" id="PS00211">
    <property type="entry name" value="ABC_TRANSPORTER_1"/>
    <property type="match status" value="1"/>
</dbReference>
<dbReference type="GO" id="GO:0005524">
    <property type="term" value="F:ATP binding"/>
    <property type="evidence" value="ECO:0007669"/>
    <property type="project" value="UniProtKB-KW"/>
</dbReference>
<comment type="subcellular location">
    <subcellularLocation>
        <location evidence="1">Membrane</location>
        <topology evidence="1">Multi-pass membrane protein</topology>
    </subcellularLocation>
</comment>
<evidence type="ECO:0000256" key="8">
    <source>
        <dbReference type="ARBA" id="ARBA00023136"/>
    </source>
</evidence>
<dbReference type="CDD" id="cd03250">
    <property type="entry name" value="ABCC_MRP_domain1"/>
    <property type="match status" value="1"/>
</dbReference>
<dbReference type="GO" id="GO:0016020">
    <property type="term" value="C:membrane"/>
    <property type="evidence" value="ECO:0007669"/>
    <property type="project" value="UniProtKB-SubCell"/>
</dbReference>
<dbReference type="SUPFAM" id="SSF52540">
    <property type="entry name" value="P-loop containing nucleoside triphosphate hydrolases"/>
    <property type="match status" value="2"/>
</dbReference>
<feature type="transmembrane region" description="Helical" evidence="9">
    <location>
        <begin position="422"/>
        <end position="443"/>
    </location>
</feature>
<dbReference type="Proteomes" id="UP000076727">
    <property type="component" value="Unassembled WGS sequence"/>
</dbReference>
<feature type="transmembrane region" description="Helical" evidence="9">
    <location>
        <begin position="153"/>
        <end position="171"/>
    </location>
</feature>
<feature type="transmembrane region" description="Helical" evidence="9">
    <location>
        <begin position="127"/>
        <end position="146"/>
    </location>
</feature>